<dbReference type="EMBL" id="CM046398">
    <property type="protein sequence ID" value="KAI8531898.1"/>
    <property type="molecule type" value="Genomic_DNA"/>
</dbReference>
<evidence type="ECO:0000313" key="1">
    <source>
        <dbReference type="EMBL" id="KAI8531898.1"/>
    </source>
</evidence>
<name>A0ACC0LUV9_RHOML</name>
<comment type="caution">
    <text evidence="1">The sequence shown here is derived from an EMBL/GenBank/DDBJ whole genome shotgun (WGS) entry which is preliminary data.</text>
</comment>
<keyword evidence="2" id="KW-1185">Reference proteome</keyword>
<accession>A0ACC0LUV9</accession>
<gene>
    <name evidence="1" type="ORF">RHMOL_Rhmol11G0172200</name>
</gene>
<reference evidence="1" key="1">
    <citation type="submission" date="2022-02" db="EMBL/GenBank/DDBJ databases">
        <title>Plant Genome Project.</title>
        <authorList>
            <person name="Zhang R.-G."/>
        </authorList>
    </citation>
    <scope>NUCLEOTIDE SEQUENCE</scope>
    <source>
        <strain evidence="1">AT1</strain>
    </source>
</reference>
<organism evidence="1 2">
    <name type="scientific">Rhododendron molle</name>
    <name type="common">Chinese azalea</name>
    <name type="synonym">Azalea mollis</name>
    <dbReference type="NCBI Taxonomy" id="49168"/>
    <lineage>
        <taxon>Eukaryota</taxon>
        <taxon>Viridiplantae</taxon>
        <taxon>Streptophyta</taxon>
        <taxon>Embryophyta</taxon>
        <taxon>Tracheophyta</taxon>
        <taxon>Spermatophyta</taxon>
        <taxon>Magnoliopsida</taxon>
        <taxon>eudicotyledons</taxon>
        <taxon>Gunneridae</taxon>
        <taxon>Pentapetalae</taxon>
        <taxon>asterids</taxon>
        <taxon>Ericales</taxon>
        <taxon>Ericaceae</taxon>
        <taxon>Ericoideae</taxon>
        <taxon>Rhodoreae</taxon>
        <taxon>Rhododendron</taxon>
    </lineage>
</organism>
<proteinExistence type="predicted"/>
<sequence length="1089" mass="110939">MVIVGDRAVPMTSTFGSTHFRPSAFGSQCGGSRVAGYSKTVEEVDVGKMGSTGPQQLESISAMPVYKDKSTEQLRWEDYKSGDKGGIGFGAWAMRPNLFTASCLSAKSASNPFSSSTPANIFASKTGASASEGFGESNTPAFSSFSPFGHSSSIPFSSDFGASTAPAPSSTPFQASAWPFATTSSSTLMPSGKPSASGLFGPNRSEPSLCTSSLPTFGPKPAVFSSSGSFSANCYGTSTQPIFGANNKSSEFFGGEPISSMSSHFGSVPPNFVSPSLFGQATAQVPVSQSVAPLFGISGGCCCVCPSNMLNTAFTGNGSASAGNLFSSTQIEFPPNLSGFGHATASSPSPFKPMQTVPCTGVPIGDFGQSVHGTSVPVGNFGQSVPGFNGFLGIAYLPCWIAFGQPVASPPGWVASAQPIAAPVTCNNPFHREVAGAPTPTYGSTNFGQSAFSSKRGGSRVEAYKATADQVEFGKLNSISAMPIYLNKSPEEIRSEDYQSGDKGGPTLRMGSVHTAPSSFSSSTPSNLFASQKPTFTCQKIGLPTTPIFGSSGFAAPSGECQFGQSFATPFSSTSANLFGSQTPVFNSADLASSTPFGPRPFGQPSANPVSSSTSTNSFAASQTPSFASPAFGASTTTPSAFASKRRGSRVEAYKATADPVEFGKLNSISAMPIYLNKSPEEIRSEDYQSGDKGGPTLRMGSVHTAPSSFSSSTPSNLFASQKPTFTCQKFGVPTTPIFGSSGFAAPSGECQFGQSFATPFSSTSANLFGCQTPAFNSADLASSTPFGPRPFSQPSTNPFSSSTSTNSFAASQTPSFALAAFGASTSATTPLASSVFAAPSSPSPFGLSVNPFSSSTPSNTFPPKTSSFGSSGFGESTACPFTTAPSTLWGFGTASGFGSGANGSAPSFIESSSPTFGSSPSVCSSSFTFGTSSQPVSGSHSYPLFGTLNSSVSSLFGSVAPNSVSPSSSGPISAQSLFHAKCHPSFQKTHPFCGESNIPLTPSFIPYFGALNISSTASTGNGSEGNLCSSPTSAAGFDPTTSSTHTPFQLVPTADSEGVRVGNIGRSVAGDGFGWNAFGPPGAATCRF</sequence>
<dbReference type="Proteomes" id="UP001062846">
    <property type="component" value="Chromosome 11"/>
</dbReference>
<protein>
    <submittedName>
        <fullName evidence="1">Uncharacterized protein</fullName>
    </submittedName>
</protein>
<evidence type="ECO:0000313" key="2">
    <source>
        <dbReference type="Proteomes" id="UP001062846"/>
    </source>
</evidence>